<accession>A9NXU8</accession>
<keyword evidence="9" id="KW-0408">Iron</keyword>
<keyword evidence="5 11" id="KW-0812">Transmembrane</keyword>
<dbReference type="EMBL" id="EF086174">
    <property type="protein sequence ID" value="ABK25459.1"/>
    <property type="molecule type" value="mRNA"/>
</dbReference>
<evidence type="ECO:0000256" key="7">
    <source>
        <dbReference type="ARBA" id="ARBA00022982"/>
    </source>
</evidence>
<dbReference type="SMART" id="SM00665">
    <property type="entry name" value="B561"/>
    <property type="match status" value="1"/>
</dbReference>
<dbReference type="PANTHER" id="PTHR10106">
    <property type="entry name" value="CYTOCHROME B561-RELATED"/>
    <property type="match status" value="1"/>
</dbReference>
<dbReference type="GO" id="GO:0046872">
    <property type="term" value="F:metal ion binding"/>
    <property type="evidence" value="ECO:0007669"/>
    <property type="project" value="UniProtKB-KW"/>
</dbReference>
<evidence type="ECO:0000256" key="8">
    <source>
        <dbReference type="ARBA" id="ARBA00022989"/>
    </source>
</evidence>
<dbReference type="CDD" id="cd08766">
    <property type="entry name" value="Cyt_b561_ACYB-1_like"/>
    <property type="match status" value="1"/>
</dbReference>
<evidence type="ECO:0000259" key="12">
    <source>
        <dbReference type="PROSITE" id="PS50939"/>
    </source>
</evidence>
<keyword evidence="8 11" id="KW-1133">Transmembrane helix</keyword>
<evidence type="ECO:0000256" key="6">
    <source>
        <dbReference type="ARBA" id="ARBA00022723"/>
    </source>
</evidence>
<evidence type="ECO:0000256" key="2">
    <source>
        <dbReference type="ARBA" id="ARBA00004141"/>
    </source>
</evidence>
<keyword evidence="3" id="KW-0813">Transport</keyword>
<dbReference type="InterPro" id="IPR043205">
    <property type="entry name" value="CYB561/CYBRD1-like"/>
</dbReference>
<feature type="transmembrane region" description="Helical" evidence="11">
    <location>
        <begin position="31"/>
        <end position="49"/>
    </location>
</feature>
<evidence type="ECO:0000256" key="3">
    <source>
        <dbReference type="ARBA" id="ARBA00022448"/>
    </source>
</evidence>
<evidence type="ECO:0000256" key="4">
    <source>
        <dbReference type="ARBA" id="ARBA00022617"/>
    </source>
</evidence>
<dbReference type="PROSITE" id="PS50939">
    <property type="entry name" value="CYTOCHROME_B561"/>
    <property type="match status" value="1"/>
</dbReference>
<feature type="domain" description="Cytochrome b561" evidence="12">
    <location>
        <begin position="1"/>
        <end position="163"/>
    </location>
</feature>
<evidence type="ECO:0000256" key="1">
    <source>
        <dbReference type="ARBA" id="ARBA00001970"/>
    </source>
</evidence>
<keyword evidence="7" id="KW-0249">Electron transport</keyword>
<dbReference type="GO" id="GO:0016020">
    <property type="term" value="C:membrane"/>
    <property type="evidence" value="ECO:0007669"/>
    <property type="project" value="UniProtKB-SubCell"/>
</dbReference>
<sequence>MFVGFIFLSSQAILAYKMIPAKKEVQKTVHLVLQGSAIVLGAIGIYAVFKFHNESKIKNLYSLHSWLGIATISLFGLQWIAALLAFAFPGASKQRREAIYPWHVFLGVFLYAMAIGTAELGILERLTFQQFSGMDRFSKEAMLVNSTGLIILIFSMLVVLSTVLR</sequence>
<evidence type="ECO:0000256" key="5">
    <source>
        <dbReference type="ARBA" id="ARBA00022692"/>
    </source>
</evidence>
<evidence type="ECO:0000256" key="10">
    <source>
        <dbReference type="ARBA" id="ARBA00023136"/>
    </source>
</evidence>
<feature type="transmembrane region" description="Helical" evidence="11">
    <location>
        <begin position="61"/>
        <end position="88"/>
    </location>
</feature>
<name>A9NXU8_PICSI</name>
<evidence type="ECO:0000256" key="9">
    <source>
        <dbReference type="ARBA" id="ARBA00023004"/>
    </source>
</evidence>
<dbReference type="PANTHER" id="PTHR10106:SF22">
    <property type="entry name" value="TRANSMEMBRANE ASCORBATE FERRIREDUCTASE 1"/>
    <property type="match status" value="1"/>
</dbReference>
<feature type="transmembrane region" description="Helical" evidence="11">
    <location>
        <begin position="143"/>
        <end position="164"/>
    </location>
</feature>
<dbReference type="OMA" id="AIYPWHV"/>
<evidence type="ECO:0000313" key="13">
    <source>
        <dbReference type="EMBL" id="ABK25459.1"/>
    </source>
</evidence>
<evidence type="ECO:0000256" key="11">
    <source>
        <dbReference type="SAM" id="Phobius"/>
    </source>
</evidence>
<dbReference type="Pfam" id="PF03188">
    <property type="entry name" value="Cytochrom_B561"/>
    <property type="match status" value="1"/>
</dbReference>
<dbReference type="InterPro" id="IPR006593">
    <property type="entry name" value="Cyt_b561/ferric_Rdtase_TM"/>
</dbReference>
<dbReference type="AlphaFoldDB" id="A9NXU8"/>
<comment type="cofactor">
    <cofactor evidence="1">
        <name>heme b</name>
        <dbReference type="ChEBI" id="CHEBI:60344"/>
    </cofactor>
</comment>
<organism evidence="13">
    <name type="scientific">Picea sitchensis</name>
    <name type="common">Sitka spruce</name>
    <name type="synonym">Pinus sitchensis</name>
    <dbReference type="NCBI Taxonomy" id="3332"/>
    <lineage>
        <taxon>Eukaryota</taxon>
        <taxon>Viridiplantae</taxon>
        <taxon>Streptophyta</taxon>
        <taxon>Embryophyta</taxon>
        <taxon>Tracheophyta</taxon>
        <taxon>Spermatophyta</taxon>
        <taxon>Pinopsida</taxon>
        <taxon>Pinidae</taxon>
        <taxon>Conifers I</taxon>
        <taxon>Pinales</taxon>
        <taxon>Pinaceae</taxon>
        <taxon>Picea</taxon>
    </lineage>
</organism>
<keyword evidence="10 11" id="KW-0472">Membrane</keyword>
<proteinExistence type="evidence at transcript level"/>
<dbReference type="Gene3D" id="1.20.120.1770">
    <property type="match status" value="1"/>
</dbReference>
<dbReference type="FunFam" id="1.20.120.1770:FF:000001">
    <property type="entry name" value="Cytochrome b reductase 1"/>
    <property type="match status" value="1"/>
</dbReference>
<reference evidence="13" key="1">
    <citation type="journal article" date="2008" name="BMC Genomics">
        <title>A conifer genomics resource of 200,000 spruce (Picea spp.) ESTs and 6,464 high-quality, sequence-finished full-length cDNAs for Sitka spruce (Picea sitchensis).</title>
        <authorList>
            <person name="Ralph S.G."/>
            <person name="Chun H.J."/>
            <person name="Kolosova N."/>
            <person name="Cooper D."/>
            <person name="Oddy C."/>
            <person name="Ritland C.E."/>
            <person name="Kirkpatrick R."/>
            <person name="Moore R."/>
            <person name="Barber S."/>
            <person name="Holt R.A."/>
            <person name="Jones S.J."/>
            <person name="Marra M.A."/>
            <person name="Douglas C.J."/>
            <person name="Ritland K."/>
            <person name="Bohlmann J."/>
        </authorList>
    </citation>
    <scope>NUCLEOTIDE SEQUENCE</scope>
    <source>
        <tissue evidence="13">Bark</tissue>
    </source>
</reference>
<protein>
    <recommendedName>
        <fullName evidence="12">Cytochrome b561 domain-containing protein</fullName>
    </recommendedName>
</protein>
<keyword evidence="4" id="KW-0349">Heme</keyword>
<feature type="transmembrane region" description="Helical" evidence="11">
    <location>
        <begin position="100"/>
        <end position="122"/>
    </location>
</feature>
<keyword evidence="6" id="KW-0479">Metal-binding</keyword>
<dbReference type="GO" id="GO:0016491">
    <property type="term" value="F:oxidoreductase activity"/>
    <property type="evidence" value="ECO:0007669"/>
    <property type="project" value="InterPro"/>
</dbReference>
<comment type="subcellular location">
    <subcellularLocation>
        <location evidence="2">Membrane</location>
        <topology evidence="2">Multi-pass membrane protein</topology>
    </subcellularLocation>
</comment>